<evidence type="ECO:0000259" key="8">
    <source>
        <dbReference type="Pfam" id="PF25876"/>
    </source>
</evidence>
<dbReference type="InterPro" id="IPR058627">
    <property type="entry name" value="MdtA-like_C"/>
</dbReference>
<dbReference type="PANTHER" id="PTHR30469:SF12">
    <property type="entry name" value="MULTIDRUG RESISTANCE PROTEIN MDTA"/>
    <property type="match status" value="1"/>
</dbReference>
<feature type="domain" description="Multidrug resistance protein MdtA-like alpha-helical hairpin" evidence="8">
    <location>
        <begin position="116"/>
        <end position="185"/>
    </location>
</feature>
<evidence type="ECO:0000256" key="2">
    <source>
        <dbReference type="ARBA" id="ARBA00009477"/>
    </source>
</evidence>
<sequence length="389" mass="41875">MAQASSPRRGSRRFLVAAIVLAIVAGALYLLLRPAPSAPPVRGQYAGPVPVTVVPARRAPLPIHLDAVGTVAPLGQALVRSRVDGELLEIRFAEGQEVQAGELLAVIDPRPYEIALAQARGQLRQIQAQLRNARADLARFRTLHQQDSVARRQLETQEALVREHEGSLQAQTAAVDEAQLRLDYTRVVAPIGGRVGLRRAHPGNLIQAADADGIALITQTRPISVLFSVSETRMAHILSALRAGEALAAQAWDRERREVLATGQVRTFDNQIDPATGTLQLRAEFANTEERLFPSQFVNVRLQVRTLDDAVVIPVDAVQYGARGTYVYLVDGEDRARTRSVVLGPTADGEVAVSEGLAGGEQVVLEGLDRLSEGRAVAVQGAAQAAQSR</sequence>
<dbReference type="AlphaFoldDB" id="A0A556ALV0"/>
<dbReference type="Gene3D" id="2.40.420.20">
    <property type="match status" value="1"/>
</dbReference>
<proteinExistence type="inferred from homology"/>
<dbReference type="Gene3D" id="2.40.30.170">
    <property type="match status" value="1"/>
</dbReference>
<keyword evidence="13" id="KW-1185">Reference proteome</keyword>
<feature type="domain" description="Multidrug resistance protein MdtA-like C-terminal permuted SH3" evidence="11">
    <location>
        <begin position="309"/>
        <end position="370"/>
    </location>
</feature>
<feature type="domain" description="Multidrug resistance protein MdtA-like barrel-sandwich hybrid" evidence="9">
    <location>
        <begin position="77"/>
        <end position="218"/>
    </location>
</feature>
<dbReference type="GO" id="GO:0030313">
    <property type="term" value="C:cell envelope"/>
    <property type="evidence" value="ECO:0007669"/>
    <property type="project" value="UniProtKB-SubCell"/>
</dbReference>
<comment type="caution">
    <text evidence="12">The sequence shown here is derived from an EMBL/GenBank/DDBJ whole genome shotgun (WGS) entry which is preliminary data.</text>
</comment>
<keyword evidence="7" id="KW-0175">Coiled coil</keyword>
<dbReference type="GO" id="GO:0015562">
    <property type="term" value="F:efflux transmembrane transporter activity"/>
    <property type="evidence" value="ECO:0007669"/>
    <property type="project" value="TreeGrafter"/>
</dbReference>
<dbReference type="Pfam" id="PF25967">
    <property type="entry name" value="RND-MFP_C"/>
    <property type="match status" value="1"/>
</dbReference>
<dbReference type="RefSeq" id="WP_143948764.1">
    <property type="nucleotide sequence ID" value="NZ_BAABMB010000006.1"/>
</dbReference>
<keyword evidence="5" id="KW-0997">Cell inner membrane</keyword>
<gene>
    <name evidence="12" type="ORF">FOZ76_13310</name>
</gene>
<evidence type="ECO:0000256" key="4">
    <source>
        <dbReference type="ARBA" id="ARBA00022475"/>
    </source>
</evidence>
<dbReference type="FunFam" id="2.40.420.20:FF:000001">
    <property type="entry name" value="Efflux RND transporter periplasmic adaptor subunit"/>
    <property type="match status" value="1"/>
</dbReference>
<evidence type="ECO:0000256" key="5">
    <source>
        <dbReference type="ARBA" id="ARBA00022519"/>
    </source>
</evidence>
<dbReference type="OrthoDB" id="9783047at2"/>
<dbReference type="NCBIfam" id="TIGR01730">
    <property type="entry name" value="RND_mfp"/>
    <property type="match status" value="1"/>
</dbReference>
<dbReference type="GO" id="GO:1990281">
    <property type="term" value="C:efflux pump complex"/>
    <property type="evidence" value="ECO:0007669"/>
    <property type="project" value="TreeGrafter"/>
</dbReference>
<keyword evidence="3" id="KW-0813">Transport</keyword>
<name>A0A556ALV0_9BURK</name>
<dbReference type="Pfam" id="PF25876">
    <property type="entry name" value="HH_MFP_RND"/>
    <property type="match status" value="1"/>
</dbReference>
<dbReference type="Gene3D" id="1.10.287.470">
    <property type="entry name" value="Helix hairpin bin"/>
    <property type="match status" value="1"/>
</dbReference>
<organism evidence="12 13">
    <name type="scientific">Verticiella sediminum</name>
    <dbReference type="NCBI Taxonomy" id="1247510"/>
    <lineage>
        <taxon>Bacteria</taxon>
        <taxon>Pseudomonadati</taxon>
        <taxon>Pseudomonadota</taxon>
        <taxon>Betaproteobacteria</taxon>
        <taxon>Burkholderiales</taxon>
        <taxon>Alcaligenaceae</taxon>
        <taxon>Verticiella</taxon>
    </lineage>
</organism>
<dbReference type="InterPro" id="IPR058624">
    <property type="entry name" value="MdtA-like_HH"/>
</dbReference>
<feature type="coiled-coil region" evidence="7">
    <location>
        <begin position="116"/>
        <end position="143"/>
    </location>
</feature>
<feature type="domain" description="Multidrug resistance protein MdtA-like beta-barrel" evidence="10">
    <location>
        <begin position="222"/>
        <end position="305"/>
    </location>
</feature>
<dbReference type="Pfam" id="PF25944">
    <property type="entry name" value="Beta-barrel_RND"/>
    <property type="match status" value="1"/>
</dbReference>
<evidence type="ECO:0000259" key="11">
    <source>
        <dbReference type="Pfam" id="PF25967"/>
    </source>
</evidence>
<protein>
    <submittedName>
        <fullName evidence="12">Efflux RND transporter periplasmic adaptor subunit</fullName>
    </submittedName>
</protein>
<evidence type="ECO:0000256" key="7">
    <source>
        <dbReference type="SAM" id="Coils"/>
    </source>
</evidence>
<dbReference type="Gene3D" id="2.40.50.100">
    <property type="match status" value="1"/>
</dbReference>
<dbReference type="PANTHER" id="PTHR30469">
    <property type="entry name" value="MULTIDRUG RESISTANCE PROTEIN MDTA"/>
    <property type="match status" value="1"/>
</dbReference>
<dbReference type="Proteomes" id="UP000318405">
    <property type="component" value="Unassembled WGS sequence"/>
</dbReference>
<evidence type="ECO:0000259" key="9">
    <source>
        <dbReference type="Pfam" id="PF25917"/>
    </source>
</evidence>
<dbReference type="EMBL" id="VLTJ01000026">
    <property type="protein sequence ID" value="TSH93863.1"/>
    <property type="molecule type" value="Genomic_DNA"/>
</dbReference>
<accession>A0A556ALV0</accession>
<comment type="similarity">
    <text evidence="2">Belongs to the membrane fusion protein (MFP) (TC 8.A.1) family.</text>
</comment>
<dbReference type="InterPro" id="IPR058626">
    <property type="entry name" value="MdtA-like_b-barrel"/>
</dbReference>
<evidence type="ECO:0000256" key="6">
    <source>
        <dbReference type="ARBA" id="ARBA00023136"/>
    </source>
</evidence>
<evidence type="ECO:0000256" key="3">
    <source>
        <dbReference type="ARBA" id="ARBA00022448"/>
    </source>
</evidence>
<keyword evidence="4" id="KW-1003">Cell membrane</keyword>
<evidence type="ECO:0000256" key="1">
    <source>
        <dbReference type="ARBA" id="ARBA00004236"/>
    </source>
</evidence>
<dbReference type="Pfam" id="PF25917">
    <property type="entry name" value="BSH_RND"/>
    <property type="match status" value="1"/>
</dbReference>
<reference evidence="12 13" key="1">
    <citation type="submission" date="2019-07" db="EMBL/GenBank/DDBJ databases">
        <title>Qingshengfaniella alkalisoli gen. nov., sp. nov., isolated from saline soil.</title>
        <authorList>
            <person name="Xu L."/>
            <person name="Huang X.-X."/>
            <person name="Sun J.-Q."/>
        </authorList>
    </citation>
    <scope>NUCLEOTIDE SEQUENCE [LARGE SCALE GENOMIC DNA]</scope>
    <source>
        <strain evidence="12 13">DSM 27279</strain>
    </source>
</reference>
<dbReference type="InterPro" id="IPR006143">
    <property type="entry name" value="RND_pump_MFP"/>
</dbReference>
<evidence type="ECO:0000259" key="10">
    <source>
        <dbReference type="Pfam" id="PF25944"/>
    </source>
</evidence>
<comment type="subcellular location">
    <subcellularLocation>
        <location evidence="1">Cell membrane</location>
    </subcellularLocation>
</comment>
<evidence type="ECO:0000313" key="13">
    <source>
        <dbReference type="Proteomes" id="UP000318405"/>
    </source>
</evidence>
<keyword evidence="6" id="KW-0472">Membrane</keyword>
<dbReference type="InterPro" id="IPR058625">
    <property type="entry name" value="MdtA-like_BSH"/>
</dbReference>
<evidence type="ECO:0000313" key="12">
    <source>
        <dbReference type="EMBL" id="TSH93863.1"/>
    </source>
</evidence>
<dbReference type="SUPFAM" id="SSF111369">
    <property type="entry name" value="HlyD-like secretion proteins"/>
    <property type="match status" value="1"/>
</dbReference>